<dbReference type="GO" id="GO:0000049">
    <property type="term" value="F:tRNA binding"/>
    <property type="evidence" value="ECO:0007669"/>
    <property type="project" value="UniProtKB-KW"/>
</dbReference>
<keyword evidence="3 9" id="KW-0285">Flavoprotein</keyword>
<comment type="similarity">
    <text evidence="9">Belongs to the dus family.</text>
</comment>
<comment type="function">
    <text evidence="9">Catalyzes the synthesis of dihydrouridine, a modified base found in the D-loop of most tRNAs.</text>
</comment>
<dbReference type="OrthoDB" id="10262250at2759"/>
<evidence type="ECO:0000256" key="1">
    <source>
        <dbReference type="ARBA" id="ARBA00001917"/>
    </source>
</evidence>
<feature type="binding site" evidence="11">
    <location>
        <begin position="237"/>
        <end position="238"/>
    </location>
    <ligand>
        <name>FMN</name>
        <dbReference type="ChEBI" id="CHEBI:58210"/>
    </ligand>
</feature>
<feature type="binding site" evidence="11">
    <location>
        <begin position="14"/>
        <end position="16"/>
    </location>
    <ligand>
        <name>FMN</name>
        <dbReference type="ChEBI" id="CHEBI:58210"/>
    </ligand>
</feature>
<feature type="domain" description="DUS-like FMN-binding" evidence="12">
    <location>
        <begin position="12"/>
        <end position="323"/>
    </location>
</feature>
<keyword evidence="11" id="KW-0547">Nucleotide-binding</keyword>
<evidence type="ECO:0000256" key="3">
    <source>
        <dbReference type="ARBA" id="ARBA00022630"/>
    </source>
</evidence>
<comment type="caution">
    <text evidence="13">The sequence shown here is derived from an EMBL/GenBank/DDBJ whole genome shotgun (WGS) entry which is preliminary data.</text>
</comment>
<dbReference type="AlphaFoldDB" id="A0A836CCW1"/>
<evidence type="ECO:0000256" key="8">
    <source>
        <dbReference type="ARBA" id="ARBA00023002"/>
    </source>
</evidence>
<dbReference type="SUPFAM" id="SSF51395">
    <property type="entry name" value="FMN-linked oxidoreductases"/>
    <property type="match status" value="1"/>
</dbReference>
<proteinExistence type="inferred from homology"/>
<accession>A0A836CCW1</accession>
<dbReference type="PANTHER" id="PTHR42907">
    <property type="entry name" value="FMN-LINKED OXIDOREDUCTASES SUPERFAMILY PROTEIN"/>
    <property type="match status" value="1"/>
</dbReference>
<dbReference type="NCBIfam" id="NF008774">
    <property type="entry name" value="PRK11815.1"/>
    <property type="match status" value="1"/>
</dbReference>
<dbReference type="PROSITE" id="PS01136">
    <property type="entry name" value="UPF0034"/>
    <property type="match status" value="1"/>
</dbReference>
<dbReference type="InterPro" id="IPR013785">
    <property type="entry name" value="Aldolase_TIM"/>
</dbReference>
<dbReference type="InterPro" id="IPR035587">
    <property type="entry name" value="DUS-like_FMN-bd"/>
</dbReference>
<evidence type="ECO:0000256" key="2">
    <source>
        <dbReference type="ARBA" id="ARBA00022555"/>
    </source>
</evidence>
<feature type="binding site" evidence="11">
    <location>
        <position position="174"/>
    </location>
    <ligand>
        <name>FMN</name>
        <dbReference type="ChEBI" id="CHEBI:58210"/>
    </ligand>
</feature>
<evidence type="ECO:0000256" key="5">
    <source>
        <dbReference type="ARBA" id="ARBA00022694"/>
    </source>
</evidence>
<keyword evidence="5 9" id="KW-0819">tRNA processing</keyword>
<evidence type="ECO:0000256" key="6">
    <source>
        <dbReference type="ARBA" id="ARBA00022857"/>
    </source>
</evidence>
<protein>
    <recommendedName>
        <fullName evidence="9">tRNA-dihydrouridine synthase</fullName>
        <ecNumber evidence="9">1.3.1.-</ecNumber>
    </recommendedName>
</protein>
<feature type="binding site" evidence="11">
    <location>
        <position position="70"/>
    </location>
    <ligand>
        <name>FMN</name>
        <dbReference type="ChEBI" id="CHEBI:58210"/>
    </ligand>
</feature>
<name>A0A836CCW1_9STRA</name>
<dbReference type="PANTHER" id="PTHR42907:SF1">
    <property type="entry name" value="FMN-LINKED OXIDOREDUCTASES SUPERFAMILY PROTEIN"/>
    <property type="match status" value="1"/>
</dbReference>
<dbReference type="InterPro" id="IPR001269">
    <property type="entry name" value="DUS_fam"/>
</dbReference>
<evidence type="ECO:0000256" key="10">
    <source>
        <dbReference type="PIRSR" id="PIRSR006621-1"/>
    </source>
</evidence>
<evidence type="ECO:0000259" key="12">
    <source>
        <dbReference type="Pfam" id="PF01207"/>
    </source>
</evidence>
<evidence type="ECO:0000256" key="9">
    <source>
        <dbReference type="PIRNR" id="PIRNR006621"/>
    </source>
</evidence>
<dbReference type="EMBL" id="JAFCMP010000390">
    <property type="protein sequence ID" value="KAG5180458.1"/>
    <property type="molecule type" value="Genomic_DNA"/>
</dbReference>
<feature type="binding site" evidence="11">
    <location>
        <position position="141"/>
    </location>
    <ligand>
        <name>FMN</name>
        <dbReference type="ChEBI" id="CHEBI:58210"/>
    </ligand>
</feature>
<feature type="active site" description="Proton donor" evidence="10">
    <location>
        <position position="100"/>
    </location>
</feature>
<keyword evidence="2" id="KW-0820">tRNA-binding</keyword>
<keyword evidence="8 9" id="KW-0560">Oxidoreductase</keyword>
<comment type="cofactor">
    <cofactor evidence="1 9 11">
        <name>FMN</name>
        <dbReference type="ChEBI" id="CHEBI:58210"/>
    </cofactor>
</comment>
<reference evidence="13" key="1">
    <citation type="submission" date="2021-02" db="EMBL/GenBank/DDBJ databases">
        <title>First Annotated Genome of the Yellow-green Alga Tribonema minus.</title>
        <authorList>
            <person name="Mahan K.M."/>
        </authorList>
    </citation>
    <scope>NUCLEOTIDE SEQUENCE</scope>
    <source>
        <strain evidence="13">UTEX B ZZ1240</strain>
    </source>
</reference>
<keyword evidence="6" id="KW-0521">NADP</keyword>
<gene>
    <name evidence="13" type="ORF">JKP88DRAFT_166585</name>
</gene>
<keyword evidence="7" id="KW-0694">RNA-binding</keyword>
<dbReference type="Gene3D" id="1.20.120.1460">
    <property type="match status" value="1"/>
</dbReference>
<dbReference type="Gene3D" id="3.20.20.70">
    <property type="entry name" value="Aldolase class I"/>
    <property type="match status" value="1"/>
</dbReference>
<evidence type="ECO:0000313" key="14">
    <source>
        <dbReference type="Proteomes" id="UP000664859"/>
    </source>
</evidence>
<dbReference type="PIRSF" id="PIRSF006621">
    <property type="entry name" value="Dus"/>
    <property type="match status" value="1"/>
</dbReference>
<dbReference type="Pfam" id="PF01207">
    <property type="entry name" value="Dus"/>
    <property type="match status" value="1"/>
</dbReference>
<evidence type="ECO:0000256" key="11">
    <source>
        <dbReference type="PIRSR" id="PIRSR006621-2"/>
    </source>
</evidence>
<dbReference type="EC" id="1.3.1.-" evidence="9"/>
<keyword evidence="4 9" id="KW-0288">FMN</keyword>
<evidence type="ECO:0000313" key="13">
    <source>
        <dbReference type="EMBL" id="KAG5180458.1"/>
    </source>
</evidence>
<dbReference type="InterPro" id="IPR004653">
    <property type="entry name" value="DusA"/>
</dbReference>
<dbReference type="GO" id="GO:0017150">
    <property type="term" value="F:tRNA dihydrouridine synthase activity"/>
    <property type="evidence" value="ECO:0007669"/>
    <property type="project" value="InterPro"/>
</dbReference>
<dbReference type="GO" id="GO:0050660">
    <property type="term" value="F:flavin adenine dinucleotide binding"/>
    <property type="evidence" value="ECO:0007669"/>
    <property type="project" value="InterPro"/>
</dbReference>
<feature type="binding site" evidence="11">
    <location>
        <begin position="214"/>
        <end position="216"/>
    </location>
    <ligand>
        <name>FMN</name>
        <dbReference type="ChEBI" id="CHEBI:58210"/>
    </ligand>
</feature>
<dbReference type="CDD" id="cd02801">
    <property type="entry name" value="DUS_like_FMN"/>
    <property type="match status" value="1"/>
</dbReference>
<dbReference type="Proteomes" id="UP000664859">
    <property type="component" value="Unassembled WGS sequence"/>
</dbReference>
<dbReference type="InterPro" id="IPR018517">
    <property type="entry name" value="tRNA_hU_synthase_CS"/>
</dbReference>
<evidence type="ECO:0000256" key="7">
    <source>
        <dbReference type="ARBA" id="ARBA00022884"/>
    </source>
</evidence>
<keyword evidence="14" id="KW-1185">Reference proteome</keyword>
<evidence type="ECO:0000256" key="4">
    <source>
        <dbReference type="ARBA" id="ARBA00022643"/>
    </source>
</evidence>
<sequence>MGLSRHDQRLSLAPMMEYTDRHMRYMLRLYTKKMVMWTEMIPIGSIVHNADDLDRILGYDQSCEHPVVLQLGGSDPELVRTACELARPYQYDQINLNVGCPSERVAGKGAFGAALMREPRLVADICAAMREGSGGAQTSVKCRIGVDDEDSYASLARFVDVVARGGGVSDFIVHARKAILKGLSPEQNRKVPPLKYDYVYRLVRDFPELSFTLNGGVTTYAGVQEALDGGAHGVMVGRAVLERPWYWSQSDSRVFGATDAALNRRQVLQTYFEYAEGVEAEAGARWLTYRRRLLKPVWNLFHGEPGGKKFRARLDGMITQERPFHAIINDALQELPPDVVDAPPGVGRTFKDLKRTKVAPPQLEYQCL</sequence>
<organism evidence="13 14">
    <name type="scientific">Tribonema minus</name>
    <dbReference type="NCBI Taxonomy" id="303371"/>
    <lineage>
        <taxon>Eukaryota</taxon>
        <taxon>Sar</taxon>
        <taxon>Stramenopiles</taxon>
        <taxon>Ochrophyta</taxon>
        <taxon>PX clade</taxon>
        <taxon>Xanthophyceae</taxon>
        <taxon>Tribonematales</taxon>
        <taxon>Tribonemataceae</taxon>
        <taxon>Tribonema</taxon>
    </lineage>
</organism>